<proteinExistence type="predicted"/>
<name>A0A1E3GN41_9GAMM</name>
<dbReference type="AlphaFoldDB" id="A0A1E3GN41"/>
<dbReference type="InterPro" id="IPR010870">
    <property type="entry name" value="Porin_O/P"/>
</dbReference>
<evidence type="ECO:0000313" key="3">
    <source>
        <dbReference type="Proteomes" id="UP000094379"/>
    </source>
</evidence>
<keyword evidence="3" id="KW-1185">Reference proteome</keyword>
<gene>
    <name evidence="2" type="primary">oprP_5</name>
    <name evidence="2" type="ORF">A9E74_02745</name>
</gene>
<reference evidence="2 3" key="1">
    <citation type="submission" date="2016-07" db="EMBL/GenBank/DDBJ databases">
        <title>Draft Genome Sequence of Methylophaga muralis Bur 1.</title>
        <authorList>
            <person name="Vasilenko O.V."/>
            <person name="Doronina N.V."/>
            <person name="Shmareva M.N."/>
            <person name="Tarlachkov S.V."/>
            <person name="Mustakhimov I."/>
            <person name="Trotsenko Y.A."/>
        </authorList>
    </citation>
    <scope>NUCLEOTIDE SEQUENCE [LARGE SCALE GENOMIC DNA]</scope>
    <source>
        <strain evidence="2 3">Bur 1</strain>
    </source>
</reference>
<comment type="caution">
    <text evidence="2">The sequence shown here is derived from an EMBL/GenBank/DDBJ whole genome shotgun (WGS) entry which is preliminary data.</text>
</comment>
<keyword evidence="1" id="KW-0175">Coiled coil</keyword>
<dbReference type="SUPFAM" id="SSF56935">
    <property type="entry name" value="Porins"/>
    <property type="match status" value="1"/>
</dbReference>
<organism evidence="2 3">
    <name type="scientific">Methylophaga muralis</name>
    <dbReference type="NCBI Taxonomy" id="291169"/>
    <lineage>
        <taxon>Bacteria</taxon>
        <taxon>Pseudomonadati</taxon>
        <taxon>Pseudomonadota</taxon>
        <taxon>Gammaproteobacteria</taxon>
        <taxon>Thiotrichales</taxon>
        <taxon>Piscirickettsiaceae</taxon>
        <taxon>Methylophaga</taxon>
    </lineage>
</organism>
<sequence length="442" mass="49920">MPHSILKLFFVVFLALPLVSQASELRLLVDMLHENGMVSEEQYGRLLAELEQNQQQSAKEKQEIAEKLELATQPPEVEVTTKGGLRVRTTDGEFETRLRGRLMIDAADYMGKPEMGDGTNIRRARLAWTGRMYKDWGFQLDYDFADGGKLRDSFVSYLGFEDTRLRMGLMEIPFQLQYRSSSSNSQLIERSLLGAFGGDRYIGVMADTKKQHWTAAAGLFGETATRQNPIVDEGWGVGARFTVAPINNEKDRLLHFGIASMYRNVEDVGVIEFSDEPEARVAGNNIVDTGDIDNTKSFTRYGLEWAMIRGRLSAQSEYVLTTVDRNNAENLQFSGWHFQTGFFLTDDSLNYERGDFGSPSPNKRLGDGGIGAWELTLRYSSLDLNDKLIDGGEIQNITYGVNWYPVPMLRFSANYIDVLNVTGGDNHGKEQRIFLVRSQWAF</sequence>
<accession>A0A1E3GN41</accession>
<dbReference type="Pfam" id="PF07396">
    <property type="entry name" value="Porin_O_P"/>
    <property type="match status" value="1"/>
</dbReference>
<dbReference type="PATRIC" id="fig|291169.3.peg.2780"/>
<evidence type="ECO:0000256" key="1">
    <source>
        <dbReference type="SAM" id="Coils"/>
    </source>
</evidence>
<evidence type="ECO:0000313" key="2">
    <source>
        <dbReference type="EMBL" id="ODN65473.1"/>
    </source>
</evidence>
<dbReference type="Proteomes" id="UP000094379">
    <property type="component" value="Unassembled WGS sequence"/>
</dbReference>
<feature type="coiled-coil region" evidence="1">
    <location>
        <begin position="43"/>
        <end position="70"/>
    </location>
</feature>
<dbReference type="InterPro" id="IPR023614">
    <property type="entry name" value="Porin_dom_sf"/>
</dbReference>
<dbReference type="EMBL" id="MCRI01000064">
    <property type="protein sequence ID" value="ODN65473.1"/>
    <property type="molecule type" value="Genomic_DNA"/>
</dbReference>
<protein>
    <submittedName>
        <fullName evidence="2">Porin P</fullName>
    </submittedName>
</protein>
<dbReference type="STRING" id="291169.A9E74_02745"/>
<dbReference type="Gene3D" id="2.40.160.10">
    <property type="entry name" value="Porin"/>
    <property type="match status" value="1"/>
</dbReference>